<comment type="caution">
    <text evidence="2">The sequence shown here is derived from an EMBL/GenBank/DDBJ whole genome shotgun (WGS) entry which is preliminary data.</text>
</comment>
<organism evidence="2 3">
    <name type="scientific">Lentinula raphanica</name>
    <dbReference type="NCBI Taxonomy" id="153919"/>
    <lineage>
        <taxon>Eukaryota</taxon>
        <taxon>Fungi</taxon>
        <taxon>Dikarya</taxon>
        <taxon>Basidiomycota</taxon>
        <taxon>Agaricomycotina</taxon>
        <taxon>Agaricomycetes</taxon>
        <taxon>Agaricomycetidae</taxon>
        <taxon>Agaricales</taxon>
        <taxon>Marasmiineae</taxon>
        <taxon>Omphalotaceae</taxon>
        <taxon>Lentinula</taxon>
    </lineage>
</organism>
<name>A0AA38NYS7_9AGAR</name>
<dbReference type="Proteomes" id="UP001163846">
    <property type="component" value="Unassembled WGS sequence"/>
</dbReference>
<evidence type="ECO:0000256" key="1">
    <source>
        <dbReference type="SAM" id="SignalP"/>
    </source>
</evidence>
<feature type="chain" id="PRO_5041353555" description="Chitin-binding type-2 domain-containing protein" evidence="1">
    <location>
        <begin position="24"/>
        <end position="85"/>
    </location>
</feature>
<evidence type="ECO:0000313" key="3">
    <source>
        <dbReference type="Proteomes" id="UP001163846"/>
    </source>
</evidence>
<protein>
    <recommendedName>
        <fullName evidence="4">Chitin-binding type-2 domain-containing protein</fullName>
    </recommendedName>
</protein>
<keyword evidence="1" id="KW-0732">Signal</keyword>
<proteinExistence type="predicted"/>
<reference evidence="2" key="1">
    <citation type="submission" date="2022-08" db="EMBL/GenBank/DDBJ databases">
        <authorList>
            <consortium name="DOE Joint Genome Institute"/>
            <person name="Min B."/>
            <person name="Riley R."/>
            <person name="Sierra-Patev S."/>
            <person name="Naranjo-Ortiz M."/>
            <person name="Looney B."/>
            <person name="Konkel Z."/>
            <person name="Slot J.C."/>
            <person name="Sakamoto Y."/>
            <person name="Steenwyk J.L."/>
            <person name="Rokas A."/>
            <person name="Carro J."/>
            <person name="Camarero S."/>
            <person name="Ferreira P."/>
            <person name="Molpeceres G."/>
            <person name="Ruiz-Duenas F.J."/>
            <person name="Serrano A."/>
            <person name="Henrissat B."/>
            <person name="Drula E."/>
            <person name="Hughes K.W."/>
            <person name="Mata J.L."/>
            <person name="Ishikawa N.K."/>
            <person name="Vargas-Isla R."/>
            <person name="Ushijima S."/>
            <person name="Smith C.A."/>
            <person name="Ahrendt S."/>
            <person name="Andreopoulos W."/>
            <person name="He G."/>
            <person name="Labutti K."/>
            <person name="Lipzen A."/>
            <person name="Ng V."/>
            <person name="Sandor L."/>
            <person name="Barry K."/>
            <person name="Martinez A.T."/>
            <person name="Xiao Y."/>
            <person name="Gibbons J.G."/>
            <person name="Terashima K."/>
            <person name="Hibbett D.S."/>
            <person name="Grigoriev I.V."/>
        </authorList>
    </citation>
    <scope>NUCLEOTIDE SEQUENCE</scope>
    <source>
        <strain evidence="2">TFB9207</strain>
    </source>
</reference>
<keyword evidence="3" id="KW-1185">Reference proteome</keyword>
<feature type="signal peptide" evidence="1">
    <location>
        <begin position="1"/>
        <end position="23"/>
    </location>
</feature>
<sequence length="85" mass="8891">MRFSTTTLILTAVNLLMGAAVIAQDVGELCPTDQAGFVGCGINPSVNDGRSYIFICNGEEFVLFADCGPGYGCEVTSYTTAVCLP</sequence>
<evidence type="ECO:0008006" key="4">
    <source>
        <dbReference type="Google" id="ProtNLM"/>
    </source>
</evidence>
<gene>
    <name evidence="2" type="ORF">F5878DRAFT_423320</name>
</gene>
<dbReference type="EMBL" id="MU806766">
    <property type="protein sequence ID" value="KAJ3833124.1"/>
    <property type="molecule type" value="Genomic_DNA"/>
</dbReference>
<evidence type="ECO:0000313" key="2">
    <source>
        <dbReference type="EMBL" id="KAJ3833124.1"/>
    </source>
</evidence>
<accession>A0AA38NYS7</accession>
<dbReference type="AlphaFoldDB" id="A0AA38NYS7"/>